<organism evidence="8 9">
    <name type="scientific">Tectimicrobiota bacterium</name>
    <dbReference type="NCBI Taxonomy" id="2528274"/>
    <lineage>
        <taxon>Bacteria</taxon>
        <taxon>Pseudomonadati</taxon>
        <taxon>Nitrospinota/Tectimicrobiota group</taxon>
        <taxon>Candidatus Tectimicrobiota</taxon>
    </lineage>
</organism>
<dbReference type="InterPro" id="IPR015421">
    <property type="entry name" value="PyrdxlP-dep_Trfase_major"/>
</dbReference>
<comment type="caution">
    <text evidence="8">The sequence shown here is derived from an EMBL/GenBank/DDBJ whole genome shotgun (WGS) entry which is preliminary data.</text>
</comment>
<dbReference type="SUPFAM" id="SSF53383">
    <property type="entry name" value="PLP-dependent transferases"/>
    <property type="match status" value="1"/>
</dbReference>
<dbReference type="Gene3D" id="3.40.640.10">
    <property type="entry name" value="Type I PLP-dependent aspartate aminotransferase-like (Major domain)"/>
    <property type="match status" value="1"/>
</dbReference>
<dbReference type="EMBL" id="JACPSX010000097">
    <property type="protein sequence ID" value="MBI3014503.1"/>
    <property type="molecule type" value="Genomic_DNA"/>
</dbReference>
<accession>A0A932GNN9</accession>
<dbReference type="InterPro" id="IPR015422">
    <property type="entry name" value="PyrdxlP-dep_Trfase_small"/>
</dbReference>
<dbReference type="FunFam" id="3.40.640.10:FF:000033">
    <property type="entry name" value="Aspartate aminotransferase"/>
    <property type="match status" value="1"/>
</dbReference>
<dbReference type="GO" id="GO:0005737">
    <property type="term" value="C:cytoplasm"/>
    <property type="evidence" value="ECO:0007669"/>
    <property type="project" value="TreeGrafter"/>
</dbReference>
<dbReference type="InterPro" id="IPR051326">
    <property type="entry name" value="Kynurenine-oxoglutarate_AT"/>
</dbReference>
<dbReference type="PROSITE" id="PS00105">
    <property type="entry name" value="AA_TRANSFER_CLASS_1"/>
    <property type="match status" value="1"/>
</dbReference>
<sequence length="384" mass="42419">MLAERVKTFTESVIRGMTRECLKYGGINLAQGFPDFDPPEEIKEAAVRAIRDGYNQYAITWGSPNLRQAIAEKVGTYNGIPADPEKNVVVTCGATEAMIASLLATVNPGEEVIVFEPFYENYGPDATLAGASPRYVSLRGPQLRFDPEEMEKAFTPRTRALILNTPHNPTGKVFSGEELEIIARLCCRHNVIAVTDEIYEHILYDGARHVSLATLEGMSERTITISGLSKTYSVTGWRLGYTIASPEITDGIRKVHDFLTVGAPAPLQEAAAVALRLPDSYYQGLQLDYARRRDLLYGALCEAGFQCTIPKGAYYILTNFEAFDAGDDTEFAMRLVRDVGVAAVPGSSFYHHADLGKGQIRFTFCKREETLQAAARRLLTLTRL</sequence>
<keyword evidence="5" id="KW-0663">Pyridoxal phosphate</keyword>
<dbReference type="InterPro" id="IPR004838">
    <property type="entry name" value="NHTrfase_class1_PyrdxlP-BS"/>
</dbReference>
<evidence type="ECO:0000256" key="4">
    <source>
        <dbReference type="ARBA" id="ARBA00022679"/>
    </source>
</evidence>
<evidence type="ECO:0000259" key="7">
    <source>
        <dbReference type="Pfam" id="PF00155"/>
    </source>
</evidence>
<evidence type="ECO:0000256" key="5">
    <source>
        <dbReference type="ARBA" id="ARBA00022898"/>
    </source>
</evidence>
<feature type="domain" description="Aminotransferase class I/classII large" evidence="7">
    <location>
        <begin position="26"/>
        <end position="378"/>
    </location>
</feature>
<dbReference type="GO" id="GO:0016212">
    <property type="term" value="F:kynurenine-oxoglutarate transaminase activity"/>
    <property type="evidence" value="ECO:0007669"/>
    <property type="project" value="TreeGrafter"/>
</dbReference>
<evidence type="ECO:0000256" key="3">
    <source>
        <dbReference type="ARBA" id="ARBA00022576"/>
    </source>
</evidence>
<dbReference type="CDD" id="cd00609">
    <property type="entry name" value="AAT_like"/>
    <property type="match status" value="1"/>
</dbReference>
<evidence type="ECO:0000256" key="2">
    <source>
        <dbReference type="ARBA" id="ARBA00007441"/>
    </source>
</evidence>
<gene>
    <name evidence="8" type="ORF">HYY65_05455</name>
</gene>
<proteinExistence type="inferred from homology"/>
<dbReference type="EC" id="2.6.1.-" evidence="6"/>
<comment type="cofactor">
    <cofactor evidence="1 6">
        <name>pyridoxal 5'-phosphate</name>
        <dbReference type="ChEBI" id="CHEBI:597326"/>
    </cofactor>
</comment>
<keyword evidence="4 6" id="KW-0808">Transferase</keyword>
<dbReference type="PANTHER" id="PTHR43807">
    <property type="entry name" value="FI04487P"/>
    <property type="match status" value="1"/>
</dbReference>
<evidence type="ECO:0000313" key="9">
    <source>
        <dbReference type="Proteomes" id="UP000741360"/>
    </source>
</evidence>
<evidence type="ECO:0000256" key="6">
    <source>
        <dbReference type="RuleBase" id="RU000481"/>
    </source>
</evidence>
<protein>
    <recommendedName>
        <fullName evidence="6">Aminotransferase</fullName>
        <ecNumber evidence="6">2.6.1.-</ecNumber>
    </recommendedName>
</protein>
<evidence type="ECO:0000256" key="1">
    <source>
        <dbReference type="ARBA" id="ARBA00001933"/>
    </source>
</evidence>
<dbReference type="PANTHER" id="PTHR43807:SF20">
    <property type="entry name" value="FI04487P"/>
    <property type="match status" value="1"/>
</dbReference>
<dbReference type="InterPro" id="IPR015424">
    <property type="entry name" value="PyrdxlP-dep_Trfase"/>
</dbReference>
<dbReference type="Gene3D" id="3.90.1150.10">
    <property type="entry name" value="Aspartate Aminotransferase, domain 1"/>
    <property type="match status" value="1"/>
</dbReference>
<name>A0A932GNN9_UNCTE</name>
<dbReference type="InterPro" id="IPR004839">
    <property type="entry name" value="Aminotransferase_I/II_large"/>
</dbReference>
<comment type="similarity">
    <text evidence="2 6">Belongs to the class-I pyridoxal-phosphate-dependent aminotransferase family.</text>
</comment>
<keyword evidence="3 6" id="KW-0032">Aminotransferase</keyword>
<reference evidence="8" key="1">
    <citation type="submission" date="2020-07" db="EMBL/GenBank/DDBJ databases">
        <title>Huge and variable diversity of episymbiotic CPR bacteria and DPANN archaea in groundwater ecosystems.</title>
        <authorList>
            <person name="He C.Y."/>
            <person name="Keren R."/>
            <person name="Whittaker M."/>
            <person name="Farag I.F."/>
            <person name="Doudna J."/>
            <person name="Cate J.H.D."/>
            <person name="Banfield J.F."/>
        </authorList>
    </citation>
    <scope>NUCLEOTIDE SEQUENCE</scope>
    <source>
        <strain evidence="8">NC_groundwater_717_Ag_S-0.2um_59_8</strain>
    </source>
</reference>
<dbReference type="AlphaFoldDB" id="A0A932GNN9"/>
<dbReference type="Proteomes" id="UP000741360">
    <property type="component" value="Unassembled WGS sequence"/>
</dbReference>
<evidence type="ECO:0000313" key="8">
    <source>
        <dbReference type="EMBL" id="MBI3014503.1"/>
    </source>
</evidence>
<dbReference type="GO" id="GO:0030170">
    <property type="term" value="F:pyridoxal phosphate binding"/>
    <property type="evidence" value="ECO:0007669"/>
    <property type="project" value="InterPro"/>
</dbReference>
<dbReference type="Pfam" id="PF00155">
    <property type="entry name" value="Aminotran_1_2"/>
    <property type="match status" value="1"/>
</dbReference>